<evidence type="ECO:0000313" key="2">
    <source>
        <dbReference type="Proteomes" id="UP000321944"/>
    </source>
</evidence>
<reference evidence="1 2" key="1">
    <citation type="submission" date="2019-07" db="EMBL/GenBank/DDBJ databases">
        <title>Complete Genome Sequence of Leptotrichia wadei Strain JMUB3936.</title>
        <authorList>
            <person name="Watanabe S."/>
            <person name="Cui L."/>
        </authorList>
    </citation>
    <scope>NUCLEOTIDE SEQUENCE [LARGE SCALE GENOMIC DNA]</scope>
    <source>
        <strain evidence="1 2">JMUB3936</strain>
    </source>
</reference>
<evidence type="ECO:0000313" key="1">
    <source>
        <dbReference type="EMBL" id="BBM53758.1"/>
    </source>
</evidence>
<protein>
    <submittedName>
        <fullName evidence="1">Uncharacterized protein</fullName>
    </submittedName>
</protein>
<name>A0A510KPU6_9FUSO</name>
<dbReference type="Proteomes" id="UP000321944">
    <property type="component" value="Chromosome"/>
</dbReference>
<proteinExistence type="predicted"/>
<dbReference type="OrthoDB" id="81902at2"/>
<dbReference type="EMBL" id="AP019841">
    <property type="protein sequence ID" value="BBM53758.1"/>
    <property type="molecule type" value="Genomic_DNA"/>
</dbReference>
<dbReference type="RefSeq" id="WP_147002661.1">
    <property type="nucleotide sequence ID" value="NZ_AP019841.1"/>
</dbReference>
<accession>A0A510KPU6</accession>
<dbReference type="AlphaFoldDB" id="A0A510KPU6"/>
<gene>
    <name evidence="1" type="ORF">JMUB3936_0021</name>
</gene>
<sequence length="250" mass="30180">MRKMKFVLLFITQIYLFGTSLDFPCMMNFTPEWVYKPKSYAEKKIEIAKINSKICKNPKDISFFGNFELDYIELKKETKVEKFIVLPSKIEKEYAYIPLLDSQKLEKEPLYITIFTGNQKNRLYNQIEKEYPLLDIQQMKKEPLYTTKFIENREIKYEVYNQIEKKIKKINDKFKTLESFNKLENQDGSFVLPYVLKPSYSDFEYIDSEYLIVTMGKYFYVIDLKKVEMEHKEVDEDILKLLEIMKMLKF</sequence>
<organism evidence="1 2">
    <name type="scientific">Leptotrichia wadei</name>
    <dbReference type="NCBI Taxonomy" id="157687"/>
    <lineage>
        <taxon>Bacteria</taxon>
        <taxon>Fusobacteriati</taxon>
        <taxon>Fusobacteriota</taxon>
        <taxon>Fusobacteriia</taxon>
        <taxon>Fusobacteriales</taxon>
        <taxon>Leptotrichiaceae</taxon>
        <taxon>Leptotrichia</taxon>
    </lineage>
</organism>